<evidence type="ECO:0000313" key="2">
    <source>
        <dbReference type="Proteomes" id="UP001596091"/>
    </source>
</evidence>
<evidence type="ECO:0000313" key="1">
    <source>
        <dbReference type="EMBL" id="MFC5862213.1"/>
    </source>
</evidence>
<proteinExistence type="predicted"/>
<dbReference type="EMBL" id="JBHSPH010000002">
    <property type="protein sequence ID" value="MFC5862213.1"/>
    <property type="molecule type" value="Genomic_DNA"/>
</dbReference>
<accession>A0ABW1EGT4</accession>
<reference evidence="2" key="1">
    <citation type="journal article" date="2019" name="Int. J. Syst. Evol. Microbiol.">
        <title>The Global Catalogue of Microorganisms (GCM) 10K type strain sequencing project: providing services to taxonomists for standard genome sequencing and annotation.</title>
        <authorList>
            <consortium name="The Broad Institute Genomics Platform"/>
            <consortium name="The Broad Institute Genome Sequencing Center for Infectious Disease"/>
            <person name="Wu L."/>
            <person name="Ma J."/>
        </authorList>
    </citation>
    <scope>NUCLEOTIDE SEQUENCE [LARGE SCALE GENOMIC DNA]</scope>
    <source>
        <strain evidence="2">JCM 4087</strain>
    </source>
</reference>
<keyword evidence="2" id="KW-1185">Reference proteome</keyword>
<evidence type="ECO:0008006" key="3">
    <source>
        <dbReference type="Google" id="ProtNLM"/>
    </source>
</evidence>
<sequence length="1438" mass="162452">MTSPRENTVTRPGNDACATIAGFVFQVNLTILHWLRLSDHEYLELEAGEDIDLVRQASGESEFAPERLFLQPKHHGTGGSVTLRSRDSLESIANFCYHRETYPDWKLRFRFITTLPVGKEQGWSGEVPAIEMWEGIRQDHLSPEETRLGLEAIREFLRACDRPAKFPLRSWHRLKAVLDSADSSELLDVIRAFEWTTAHGNHRQAKEDVITLLKHSKTNGSVREAERMFDRLFAAVFSRLSEPGQKILDADNLRMELTRITEDEENLGSVLRLMTRLDQLEGRVTTLESTVHDQGAAIQTIVQERAEETANAGRTFYPHDEFFRAPHRGQFLYDFEQQLQGRRLIQESLDQFLADQSKLIAVLPGRGGIGKTKLLRDWSCRQNPWNVLWTAPGVAQWHPGTEREIPSGNTLIILDDAHRYDDLERLLELALRHAGGTIKLIISLRPSGNDYLKQALATIMDGSIVTRFDPLKPLRGPEVRNLAAEVLGTDYGHYTDQLARVSHDTPLITVAGGRLIARRKIEPELLNNDEEFTTVVLGHLASQYEGQILTRGVLKQSFMEVVTALQPVSENTPSFYQGVKSYLGLHESQARRSLSALEEGGVMLRRAGKAAIVPDLLADYMLERASLEPDGTLIGFPEDVFENFGEDHLPNLLKNLAGLDWRITQRDNGSHLLDRIWSTVTTRFVEQDAADRASFLHRMETIARYQPERIHAIVQIAMDNEALPARRSVLFRMNQRDVLRRLPAFLGVTILSDNVSRDAFDRLWRLAHSSDEEIRRQAEGVLKSSIGYHKYKDVEFNERILSFVEELALDPGAYTEKFTPFDLIDTLLDREMDDQEWVGRSFRVGALPINPAYFKPVRERALVLISRALSSEYPCVAVRATRSLGKAISEFRPRMRNGPTDEEQAWQDDERLKALGLLEARLESSNISLPQVWMLRKILRCVEESELHSEKVKGEGRRLIGQLPQFPLFTVFHVLCTQEWEDCTPDGLVSEYRHRLDAEAVAIMTETYVVPSERVEALEAILQEATEAGIEINSGLSIVPALCEDEGFLRILSRRLQENELPRLSGYASVPLRAWRVRSSTEFLFYGSAFARSSRQQIAVAAGAVAASDFTYRIATPAEVEILSILAQRTEPWILMNLFHGLGALSRQAQWTEKAISLMLDIEIGAHYGLVEAYCDIVGAGPMKVRPEALSLAAIEAMLRKLVLVHELDGYHFGTFLYHICGRTPLAVVELFEARLEHAQRISDDDAGPIYQPIPAPSTSHWSTLTAVRKSQDYARSLQRLLNLLRRYRDHSVNLEELFWRFGAADDTTLSVLDPLLESEDEADQQVVIGLLYEGPVQVVFTHPQFVEGILNICARRGEDLERRVRDAFVANTTQIRGAFAVGGGPMQFHAGLSERAQSQLASFEPHSPAFRLYSSLAGVGPIVFPGLREELQDEEVE</sequence>
<dbReference type="Proteomes" id="UP001596091">
    <property type="component" value="Unassembled WGS sequence"/>
</dbReference>
<protein>
    <recommendedName>
        <fullName evidence="3">ATP-binding protein</fullName>
    </recommendedName>
</protein>
<comment type="caution">
    <text evidence="1">The sequence shown here is derived from an EMBL/GenBank/DDBJ whole genome shotgun (WGS) entry which is preliminary data.</text>
</comment>
<name>A0ABW1EGT4_9BACT</name>
<dbReference type="RefSeq" id="WP_263338523.1">
    <property type="nucleotide sequence ID" value="NZ_JAGSYH010000004.1"/>
</dbReference>
<organism evidence="1 2">
    <name type="scientific">Acidicapsa dinghuensis</name>
    <dbReference type="NCBI Taxonomy" id="2218256"/>
    <lineage>
        <taxon>Bacteria</taxon>
        <taxon>Pseudomonadati</taxon>
        <taxon>Acidobacteriota</taxon>
        <taxon>Terriglobia</taxon>
        <taxon>Terriglobales</taxon>
        <taxon>Acidobacteriaceae</taxon>
        <taxon>Acidicapsa</taxon>
    </lineage>
</organism>
<dbReference type="InterPro" id="IPR016024">
    <property type="entry name" value="ARM-type_fold"/>
</dbReference>
<gene>
    <name evidence="1" type="ORF">ACFPT7_07905</name>
</gene>
<dbReference type="SUPFAM" id="SSF48371">
    <property type="entry name" value="ARM repeat"/>
    <property type="match status" value="1"/>
</dbReference>